<dbReference type="RefSeq" id="WP_114508987.1">
    <property type="nucleotide sequence ID" value="NZ_QPMK01000001.1"/>
</dbReference>
<evidence type="ECO:0000256" key="1">
    <source>
        <dbReference type="SAM" id="MobiDB-lite"/>
    </source>
</evidence>
<reference evidence="2 3" key="1">
    <citation type="submission" date="2018-07" db="EMBL/GenBank/DDBJ databases">
        <title>Thalassococcus profundi sp. nov., a marine bacterium isolated from deep seawater of Okinawa Trough.</title>
        <authorList>
            <person name="Yu M."/>
        </authorList>
    </citation>
    <scope>NUCLEOTIDE SEQUENCE [LARGE SCALE GENOMIC DNA]</scope>
    <source>
        <strain evidence="2 3">WRAS1</strain>
    </source>
</reference>
<name>A0A369TRV4_9RHOB</name>
<dbReference type="Proteomes" id="UP000253977">
    <property type="component" value="Unassembled WGS sequence"/>
</dbReference>
<comment type="caution">
    <text evidence="2">The sequence shown here is derived from an EMBL/GenBank/DDBJ whole genome shotgun (WGS) entry which is preliminary data.</text>
</comment>
<dbReference type="Gene3D" id="3.90.226.10">
    <property type="entry name" value="2-enoyl-CoA Hydratase, Chain A, domain 1"/>
    <property type="match status" value="1"/>
</dbReference>
<protein>
    <submittedName>
        <fullName evidence="2">Uncharacterized protein</fullName>
    </submittedName>
</protein>
<evidence type="ECO:0000313" key="2">
    <source>
        <dbReference type="EMBL" id="RDD68008.1"/>
    </source>
</evidence>
<sequence>MTAESEAPKSSPIRVMKWLLGAQIVLAGLLIAIDIGPSIPRLLSPSGAPELDQPIGPGDQTRHYRPNRPATPGPGVDPDMPRRLIAETLEVDGAPALRIRGAVAAGDGDRIVNEVQRVQPARVWLDSPGGSVTDALAIGRALRAVEAETRLDDGAVCFSACPYMFVGGTVRRVAETARLGVHQHSFGETTILPAFLAVEDIQRGQAGVLDHLDDMGIDLRIMGPSMATPADEIYILTEDELRDWNVVTEEAE</sequence>
<dbReference type="InterPro" id="IPR029045">
    <property type="entry name" value="ClpP/crotonase-like_dom_sf"/>
</dbReference>
<organism evidence="2 3">
    <name type="scientific">Thalassococcus profundi</name>
    <dbReference type="NCBI Taxonomy" id="2282382"/>
    <lineage>
        <taxon>Bacteria</taxon>
        <taxon>Pseudomonadati</taxon>
        <taxon>Pseudomonadota</taxon>
        <taxon>Alphaproteobacteria</taxon>
        <taxon>Rhodobacterales</taxon>
        <taxon>Roseobacteraceae</taxon>
        <taxon>Thalassococcus</taxon>
    </lineage>
</organism>
<dbReference type="EMBL" id="QPMK01000001">
    <property type="protein sequence ID" value="RDD68008.1"/>
    <property type="molecule type" value="Genomic_DNA"/>
</dbReference>
<feature type="region of interest" description="Disordered" evidence="1">
    <location>
        <begin position="44"/>
        <end position="79"/>
    </location>
</feature>
<keyword evidence="3" id="KW-1185">Reference proteome</keyword>
<gene>
    <name evidence="2" type="ORF">DU478_00560</name>
</gene>
<dbReference type="SUPFAM" id="SSF52096">
    <property type="entry name" value="ClpP/crotonase"/>
    <property type="match status" value="1"/>
</dbReference>
<evidence type="ECO:0000313" key="3">
    <source>
        <dbReference type="Proteomes" id="UP000253977"/>
    </source>
</evidence>
<dbReference type="AlphaFoldDB" id="A0A369TRV4"/>
<dbReference type="OrthoDB" id="5936191at2"/>
<proteinExistence type="predicted"/>
<accession>A0A369TRV4</accession>